<feature type="region of interest" description="Disordered" evidence="1">
    <location>
        <begin position="1"/>
        <end position="24"/>
    </location>
</feature>
<sequence length="77" mass="8304">MNVATSGLHLCLPSTSRDASSGSGSRVGVMKFINKSFSNPQCCSEGLKKAALCSRCLTQGRSLPSISHEMETRKLKW</sequence>
<evidence type="ECO:0000256" key="1">
    <source>
        <dbReference type="SAM" id="MobiDB-lite"/>
    </source>
</evidence>
<protein>
    <submittedName>
        <fullName evidence="2">Uncharacterized protein</fullName>
    </submittedName>
</protein>
<comment type="caution">
    <text evidence="2">The sequence shown here is derived from an EMBL/GenBank/DDBJ whole genome shotgun (WGS) entry which is preliminary data.</text>
</comment>
<evidence type="ECO:0000313" key="2">
    <source>
        <dbReference type="EMBL" id="MPC48980.1"/>
    </source>
</evidence>
<dbReference type="Proteomes" id="UP000324222">
    <property type="component" value="Unassembled WGS sequence"/>
</dbReference>
<evidence type="ECO:0000313" key="3">
    <source>
        <dbReference type="Proteomes" id="UP000324222"/>
    </source>
</evidence>
<accession>A0A5B7FMM7</accession>
<feature type="compositionally biased region" description="Low complexity" evidence="1">
    <location>
        <begin position="14"/>
        <end position="24"/>
    </location>
</feature>
<name>A0A5B7FMM7_PORTR</name>
<keyword evidence="3" id="KW-1185">Reference proteome</keyword>
<dbReference type="AlphaFoldDB" id="A0A5B7FMM7"/>
<dbReference type="EMBL" id="VSRR010008590">
    <property type="protein sequence ID" value="MPC48980.1"/>
    <property type="molecule type" value="Genomic_DNA"/>
</dbReference>
<proteinExistence type="predicted"/>
<organism evidence="2 3">
    <name type="scientific">Portunus trituberculatus</name>
    <name type="common">Swimming crab</name>
    <name type="synonym">Neptunus trituberculatus</name>
    <dbReference type="NCBI Taxonomy" id="210409"/>
    <lineage>
        <taxon>Eukaryota</taxon>
        <taxon>Metazoa</taxon>
        <taxon>Ecdysozoa</taxon>
        <taxon>Arthropoda</taxon>
        <taxon>Crustacea</taxon>
        <taxon>Multicrustacea</taxon>
        <taxon>Malacostraca</taxon>
        <taxon>Eumalacostraca</taxon>
        <taxon>Eucarida</taxon>
        <taxon>Decapoda</taxon>
        <taxon>Pleocyemata</taxon>
        <taxon>Brachyura</taxon>
        <taxon>Eubrachyura</taxon>
        <taxon>Portunoidea</taxon>
        <taxon>Portunidae</taxon>
        <taxon>Portuninae</taxon>
        <taxon>Portunus</taxon>
    </lineage>
</organism>
<gene>
    <name evidence="2" type="ORF">E2C01_042767</name>
</gene>
<reference evidence="2 3" key="1">
    <citation type="submission" date="2019-05" db="EMBL/GenBank/DDBJ databases">
        <title>Another draft genome of Portunus trituberculatus and its Hox gene families provides insights of decapod evolution.</title>
        <authorList>
            <person name="Jeong J.-H."/>
            <person name="Song I."/>
            <person name="Kim S."/>
            <person name="Choi T."/>
            <person name="Kim D."/>
            <person name="Ryu S."/>
            <person name="Kim W."/>
        </authorList>
    </citation>
    <scope>NUCLEOTIDE SEQUENCE [LARGE SCALE GENOMIC DNA]</scope>
    <source>
        <tissue evidence="2">Muscle</tissue>
    </source>
</reference>